<name>A0A177B747_9BILA</name>
<evidence type="ECO:0000256" key="2">
    <source>
        <dbReference type="ARBA" id="ARBA00022723"/>
    </source>
</evidence>
<dbReference type="Pfam" id="PF05907">
    <property type="entry name" value="CXXC_Zn-b_euk"/>
    <property type="match status" value="1"/>
</dbReference>
<sequence length="98" mass="11281">MKCKICRCENSMSIVPGSVKEIFEDDFRDYSILATFECRGMNLVKYLPGYFIVSSNLSKTLFQNADLSNNWSEYDEVGKDCLYTNNLIGIMTKSEKKH</sequence>
<reference evidence="4 5" key="1">
    <citation type="submission" date="2016-04" db="EMBL/GenBank/DDBJ databases">
        <title>The genome of Intoshia linei affirms orthonectids as highly simplified spiralians.</title>
        <authorList>
            <person name="Mikhailov K.V."/>
            <person name="Slusarev G.S."/>
            <person name="Nikitin M.A."/>
            <person name="Logacheva M.D."/>
            <person name="Penin A."/>
            <person name="Aleoshin V."/>
            <person name="Panchin Y.V."/>
        </authorList>
    </citation>
    <scope>NUCLEOTIDE SEQUENCE [LARGE SCALE GENOMIC DNA]</scope>
    <source>
        <strain evidence="4">Intl2013</strain>
        <tissue evidence="4">Whole animal</tissue>
    </source>
</reference>
<evidence type="ECO:0000256" key="3">
    <source>
        <dbReference type="ARBA" id="ARBA00022833"/>
    </source>
</evidence>
<proteinExistence type="inferred from homology"/>
<comment type="similarity">
    <text evidence="1">Belongs to the UPF0587 family.</text>
</comment>
<dbReference type="OrthoDB" id="10248838at2759"/>
<dbReference type="InterPro" id="IPR008584">
    <property type="entry name" value="CXXC_Zn-binding_euk"/>
</dbReference>
<dbReference type="PANTHER" id="PTHR12857">
    <property type="entry name" value="CXXC MOTIF CONTAINING ZINC BINDING PROTEIN"/>
    <property type="match status" value="1"/>
</dbReference>
<dbReference type="AlphaFoldDB" id="A0A177B747"/>
<keyword evidence="5" id="KW-1185">Reference proteome</keyword>
<dbReference type="SUPFAM" id="SSF141678">
    <property type="entry name" value="MAL13P1.257-like"/>
    <property type="match status" value="1"/>
</dbReference>
<dbReference type="EMBL" id="LWCA01000191">
    <property type="protein sequence ID" value="OAF70065.1"/>
    <property type="molecule type" value="Genomic_DNA"/>
</dbReference>
<gene>
    <name evidence="4" type="ORF">A3Q56_02174</name>
</gene>
<evidence type="ECO:0000313" key="4">
    <source>
        <dbReference type="EMBL" id="OAF70065.1"/>
    </source>
</evidence>
<keyword evidence="3" id="KW-0862">Zinc</keyword>
<protein>
    <submittedName>
        <fullName evidence="4">Uncharacterized protein</fullName>
    </submittedName>
</protein>
<evidence type="ECO:0000313" key="5">
    <source>
        <dbReference type="Proteomes" id="UP000078046"/>
    </source>
</evidence>
<accession>A0A177B747</accession>
<evidence type="ECO:0000256" key="1">
    <source>
        <dbReference type="ARBA" id="ARBA00007818"/>
    </source>
</evidence>
<keyword evidence="2" id="KW-0479">Metal-binding</keyword>
<comment type="caution">
    <text evidence="4">The sequence shown here is derived from an EMBL/GenBank/DDBJ whole genome shotgun (WGS) entry which is preliminary data.</text>
</comment>
<organism evidence="4 5">
    <name type="scientific">Intoshia linei</name>
    <dbReference type="NCBI Taxonomy" id="1819745"/>
    <lineage>
        <taxon>Eukaryota</taxon>
        <taxon>Metazoa</taxon>
        <taxon>Spiralia</taxon>
        <taxon>Lophotrochozoa</taxon>
        <taxon>Mesozoa</taxon>
        <taxon>Orthonectida</taxon>
        <taxon>Rhopaluridae</taxon>
        <taxon>Intoshia</taxon>
    </lineage>
</organism>
<dbReference type="PANTHER" id="PTHR12857:SF0">
    <property type="entry name" value="CXXC MOTIF CONTAINING ZINC BINDING PROTEIN"/>
    <property type="match status" value="1"/>
</dbReference>
<dbReference type="GO" id="GO:0008270">
    <property type="term" value="F:zinc ion binding"/>
    <property type="evidence" value="ECO:0007669"/>
    <property type="project" value="TreeGrafter"/>
</dbReference>
<dbReference type="Proteomes" id="UP000078046">
    <property type="component" value="Unassembled WGS sequence"/>
</dbReference>